<sequence>STISTPFCCEGTTYDPRNDTCCKPDGNKAGILTEGLSERMSQCCGEKAYNPLNEICCNQTVKPKPSHNPKCCGKVPYDERNNVCCSNKLLKKRSPKHQCCYGKLFDSTIENCCQNQFPRIQMKINRSLGCEKNLPSDPTMFGNNTSEYLGADNQINEINKSDKTNASSTLEVCGTGDETEWYHKKEGFQCCGHHYINTTLWYCDKDKLHAKFNALRHEPRAVLDNKAQSLGV</sequence>
<keyword evidence="3" id="KW-1185">Reference proteome</keyword>
<dbReference type="EMBL" id="NHOQ01001971">
    <property type="protein sequence ID" value="PWA20186.1"/>
    <property type="molecule type" value="Genomic_DNA"/>
</dbReference>
<evidence type="ECO:0000313" key="3">
    <source>
        <dbReference type="Proteomes" id="UP000250572"/>
    </source>
</evidence>
<protein>
    <recommendedName>
        <fullName evidence="1">Galaxin-like repeats domain-containing protein</fullName>
    </recommendedName>
</protein>
<dbReference type="Proteomes" id="UP000250572">
    <property type="component" value="Unassembled WGS sequence"/>
</dbReference>
<reference evidence="2 3" key="1">
    <citation type="journal article" date="2018" name="G3 (Bethesda)">
        <title>A High-Quality Reference Genome for the Invasive Mosquitofish Gambusia affinis Using a Chicago Library.</title>
        <authorList>
            <person name="Hoffberg S.L."/>
            <person name="Troendle N.J."/>
            <person name="Glenn T.C."/>
            <person name="Mahmud O."/>
            <person name="Louha S."/>
            <person name="Chalopin D."/>
            <person name="Bennetzen J.L."/>
            <person name="Mauricio R."/>
        </authorList>
    </citation>
    <scope>NUCLEOTIDE SEQUENCE [LARGE SCALE GENOMIC DNA]</scope>
    <source>
        <strain evidence="2">NE01/NJP1002.9</strain>
        <tissue evidence="2">Muscle</tissue>
    </source>
</reference>
<feature type="domain" description="Galaxin-like repeats" evidence="1">
    <location>
        <begin position="6"/>
        <end position="114"/>
    </location>
</feature>
<dbReference type="Pfam" id="PF24748">
    <property type="entry name" value="Galaxin_repeat"/>
    <property type="match status" value="1"/>
</dbReference>
<evidence type="ECO:0000313" key="2">
    <source>
        <dbReference type="EMBL" id="PWA20186.1"/>
    </source>
</evidence>
<gene>
    <name evidence="2" type="ORF">CCH79_00003864</name>
</gene>
<evidence type="ECO:0000259" key="1">
    <source>
        <dbReference type="Pfam" id="PF24748"/>
    </source>
</evidence>
<feature type="non-terminal residue" evidence="2">
    <location>
        <position position="1"/>
    </location>
</feature>
<dbReference type="PANTHER" id="PTHR34490">
    <property type="entry name" value="PROTEIN CBG12054-RELATED"/>
    <property type="match status" value="1"/>
</dbReference>
<feature type="non-terminal residue" evidence="2">
    <location>
        <position position="232"/>
    </location>
</feature>
<organism evidence="2 3">
    <name type="scientific">Gambusia affinis</name>
    <name type="common">Western mosquitofish</name>
    <name type="synonym">Heterandria affinis</name>
    <dbReference type="NCBI Taxonomy" id="33528"/>
    <lineage>
        <taxon>Eukaryota</taxon>
        <taxon>Metazoa</taxon>
        <taxon>Chordata</taxon>
        <taxon>Craniata</taxon>
        <taxon>Vertebrata</taxon>
        <taxon>Euteleostomi</taxon>
        <taxon>Actinopterygii</taxon>
        <taxon>Neopterygii</taxon>
        <taxon>Teleostei</taxon>
        <taxon>Neoteleostei</taxon>
        <taxon>Acanthomorphata</taxon>
        <taxon>Ovalentaria</taxon>
        <taxon>Atherinomorphae</taxon>
        <taxon>Cyprinodontiformes</taxon>
        <taxon>Poeciliidae</taxon>
        <taxon>Poeciliinae</taxon>
        <taxon>Gambusia</taxon>
    </lineage>
</organism>
<comment type="caution">
    <text evidence="2">The sequence shown here is derived from an EMBL/GenBank/DDBJ whole genome shotgun (WGS) entry which is preliminary data.</text>
</comment>
<accession>A0A315VBK0</accession>
<proteinExistence type="predicted"/>
<dbReference type="AlphaFoldDB" id="A0A315VBK0"/>
<name>A0A315VBK0_GAMAF</name>
<dbReference type="InterPro" id="IPR055284">
    <property type="entry name" value="Galaxin-like"/>
</dbReference>
<dbReference type="InterPro" id="IPR056601">
    <property type="entry name" value="Galaxin_dom"/>
</dbReference>